<feature type="compositionally biased region" description="Basic and acidic residues" evidence="1">
    <location>
        <begin position="226"/>
        <end position="239"/>
    </location>
</feature>
<name>A0A139A4H6_GONPJ</name>
<dbReference type="AlphaFoldDB" id="A0A139A4H6"/>
<protein>
    <submittedName>
        <fullName evidence="2">Uncharacterized protein</fullName>
    </submittedName>
</protein>
<dbReference type="EMBL" id="KQ965799">
    <property type="protein sequence ID" value="KXS11624.1"/>
    <property type="molecule type" value="Genomic_DNA"/>
</dbReference>
<evidence type="ECO:0000313" key="2">
    <source>
        <dbReference type="EMBL" id="KXS11624.1"/>
    </source>
</evidence>
<accession>A0A139A4H6</accession>
<feature type="region of interest" description="Disordered" evidence="1">
    <location>
        <begin position="34"/>
        <end position="192"/>
    </location>
</feature>
<feature type="compositionally biased region" description="Basic and acidic residues" evidence="1">
    <location>
        <begin position="266"/>
        <end position="279"/>
    </location>
</feature>
<dbReference type="Proteomes" id="UP000070544">
    <property type="component" value="Unassembled WGS sequence"/>
</dbReference>
<feature type="compositionally biased region" description="Basic and acidic residues" evidence="1">
    <location>
        <begin position="287"/>
        <end position="364"/>
    </location>
</feature>
<dbReference type="OrthoDB" id="71500at2759"/>
<gene>
    <name evidence="2" type="ORF">M427DRAFT_425221</name>
</gene>
<feature type="region of interest" description="Disordered" evidence="1">
    <location>
        <begin position="226"/>
        <end position="246"/>
    </location>
</feature>
<feature type="compositionally biased region" description="Polar residues" evidence="1">
    <location>
        <begin position="58"/>
        <end position="75"/>
    </location>
</feature>
<proteinExistence type="predicted"/>
<evidence type="ECO:0000313" key="3">
    <source>
        <dbReference type="Proteomes" id="UP000070544"/>
    </source>
</evidence>
<feature type="compositionally biased region" description="Basic and acidic residues" evidence="1">
    <location>
        <begin position="147"/>
        <end position="192"/>
    </location>
</feature>
<evidence type="ECO:0000256" key="1">
    <source>
        <dbReference type="SAM" id="MobiDB-lite"/>
    </source>
</evidence>
<feature type="region of interest" description="Disordered" evidence="1">
    <location>
        <begin position="266"/>
        <end position="364"/>
    </location>
</feature>
<keyword evidence="3" id="KW-1185">Reference proteome</keyword>
<organism evidence="2 3">
    <name type="scientific">Gonapodya prolifera (strain JEL478)</name>
    <name type="common">Monoblepharis prolifera</name>
    <dbReference type="NCBI Taxonomy" id="1344416"/>
    <lineage>
        <taxon>Eukaryota</taxon>
        <taxon>Fungi</taxon>
        <taxon>Fungi incertae sedis</taxon>
        <taxon>Chytridiomycota</taxon>
        <taxon>Chytridiomycota incertae sedis</taxon>
        <taxon>Monoblepharidomycetes</taxon>
        <taxon>Monoblepharidales</taxon>
        <taxon>Gonapodyaceae</taxon>
        <taxon>Gonapodya</taxon>
    </lineage>
</organism>
<reference evidence="2 3" key="1">
    <citation type="journal article" date="2015" name="Genome Biol. Evol.">
        <title>Phylogenomic analyses indicate that early fungi evolved digesting cell walls of algal ancestors of land plants.</title>
        <authorList>
            <person name="Chang Y."/>
            <person name="Wang S."/>
            <person name="Sekimoto S."/>
            <person name="Aerts A.L."/>
            <person name="Choi C."/>
            <person name="Clum A."/>
            <person name="LaButti K.M."/>
            <person name="Lindquist E.A."/>
            <person name="Yee Ngan C."/>
            <person name="Ohm R.A."/>
            <person name="Salamov A.A."/>
            <person name="Grigoriev I.V."/>
            <person name="Spatafora J.W."/>
            <person name="Berbee M.L."/>
        </authorList>
    </citation>
    <scope>NUCLEOTIDE SEQUENCE [LARGE SCALE GENOMIC DNA]</scope>
    <source>
        <strain evidence="2 3">JEL478</strain>
    </source>
</reference>
<dbReference type="OMA" id="WVAPRIT"/>
<dbReference type="PANTHER" id="PTHR31434">
    <property type="entry name" value="S PHASE CYCLIN A-ASSOCIATED PROTEIN IN THE ENDOPLASMIC RETICULUM"/>
    <property type="match status" value="1"/>
</dbReference>
<dbReference type="PANTHER" id="PTHR31434:SF2">
    <property type="entry name" value="S PHASE CYCLIN A-ASSOCIATED PROTEIN IN THE ENDOPLASMIC RETICULUM"/>
    <property type="match status" value="1"/>
</dbReference>
<sequence length="423" mass="49183">MLHFCSKDEVSAEEATEYLALLRQFESRLLQVLKTKKEKEGGGEEEGTSGTIRDSDSQEPQTVISVATPPSSLTVECSLADGCPTTNDLHKEEPIEEEDQKMPPSVLWIDLDSVDSTKTESPENAQDGITPALRSRGRNGTSFNDNETSKRWTPEDLERKQQKAQELREGRLQSKTERIRAKYSTAEKSKARIQSDLDAHLNQLRQQMEERQAKAEKLKQSLIEDIRQRSFNESSKTEEVLQATMQSAETKKIEIKQKEDELEERLKELEDERQRKMAEARALQEAASERRKEMEEERRVRLEKEHERKKELEVRRQEERRLRETQRQAEKEAKARRIEEFSRSQESKEKERQRELQEKAEKAAKRYDERLEQLKEKAGTVVEHSKEVASRVAAIRAPENRKHLCLVCDGEEATIIQAILFRK</sequence>